<accession>A0ABM6PDP2</accession>
<reference evidence="1 2" key="1">
    <citation type="journal article" date="2017" name="Front. Microbiol.">
        <title>Phaeobacter piscinae sp. nov., a species of the Roseobacter group and potential aquaculture probiont.</title>
        <authorList>
            <person name="Sonnenschein E.C."/>
            <person name="Phippen C.B.W."/>
            <person name="Nielsen K.F."/>
            <person name="Mateiu R.V."/>
            <person name="Melchiorsen J."/>
            <person name="Gram L."/>
            <person name="Overmann J."/>
            <person name="Freese H.M."/>
        </authorList>
    </citation>
    <scope>NUCLEOTIDE SEQUENCE [LARGE SCALE GENOMIC DNA]</scope>
    <source>
        <strain evidence="1 2">P36</strain>
    </source>
</reference>
<evidence type="ECO:0000313" key="1">
    <source>
        <dbReference type="EMBL" id="ATG35856.1"/>
    </source>
</evidence>
<dbReference type="EMBL" id="CP010643">
    <property type="protein sequence ID" value="ATG35856.1"/>
    <property type="molecule type" value="Genomic_DNA"/>
</dbReference>
<organism evidence="1 2">
    <name type="scientific">Phaeobacter piscinae</name>
    <dbReference type="NCBI Taxonomy" id="1580596"/>
    <lineage>
        <taxon>Bacteria</taxon>
        <taxon>Pseudomonadati</taxon>
        <taxon>Pseudomonadota</taxon>
        <taxon>Alphaproteobacteria</taxon>
        <taxon>Rhodobacterales</taxon>
        <taxon>Roseobacteraceae</taxon>
        <taxon>Phaeobacter</taxon>
    </lineage>
</organism>
<evidence type="ECO:0000313" key="2">
    <source>
        <dbReference type="Proteomes" id="UP000218891"/>
    </source>
</evidence>
<sequence length="76" mass="8229">MRVAPIRLPRRLVLGLSALPVLASWLPRSRGLAQAGLVETATVVAALDPFKTSGHLQHCMILLKFGSHPLNRPITP</sequence>
<keyword evidence="2" id="KW-1185">Reference proteome</keyword>
<reference evidence="1 2" key="3">
    <citation type="journal article" date="2017" name="Int. J. Syst. Evol. Microbiol.">
        <title>Adaptation of Surface-Associated Bacteria to the Open Ocean: A Genomically Distinct Subpopulation of Phaeobacter gallaeciensis Colonizes Pacific Mesozooplankton.</title>
        <authorList>
            <person name="Freese H.M."/>
            <person name="Methner A."/>
            <person name="Overmann J."/>
        </authorList>
    </citation>
    <scope>NUCLEOTIDE SEQUENCE [LARGE SCALE GENOMIC DNA]</scope>
    <source>
        <strain evidence="1 2">P36</strain>
    </source>
</reference>
<protein>
    <recommendedName>
        <fullName evidence="3">Secreted protein</fullName>
    </recommendedName>
</protein>
<reference evidence="1 2" key="2">
    <citation type="journal article" date="2017" name="Genome Biol. Evol.">
        <title>Trajectories and Drivers of Genome Evolution in Surface-Associated Marine Phaeobacter.</title>
        <authorList>
            <person name="Freese H.M."/>
            <person name="Sikorski J."/>
            <person name="Bunk B."/>
            <person name="Scheuner C."/>
            <person name="Meier-Kolthoff J.P."/>
            <person name="Sproer C."/>
            <person name="Gram L."/>
            <person name="Overmann J."/>
        </authorList>
    </citation>
    <scope>NUCLEOTIDE SEQUENCE [LARGE SCALE GENOMIC DNA]</scope>
    <source>
        <strain evidence="1 2">P36</strain>
    </source>
</reference>
<reference evidence="1 2" key="4">
    <citation type="journal article" date="2018" name="Environ. Microbiol. Rep.">
        <title>Phylogenetic distribution of roseobacticides in the Roseobacter group and their effect on microalgae.</title>
        <authorList>
            <person name="Sonnenschein E.C."/>
            <person name="Phippen C.B."/>
            <person name="Bentzon-Tilia M."/>
            <person name="Rasmussen S.A."/>
            <person name="Nielsen K.F."/>
            <person name="Gram L."/>
        </authorList>
    </citation>
    <scope>NUCLEOTIDE SEQUENCE [LARGE SCALE GENOMIC DNA]</scope>
    <source>
        <strain evidence="1 2">P36</strain>
    </source>
</reference>
<evidence type="ECO:0008006" key="3">
    <source>
        <dbReference type="Google" id="ProtNLM"/>
    </source>
</evidence>
<dbReference type="Proteomes" id="UP000218891">
    <property type="component" value="Chromosome"/>
</dbReference>
<proteinExistence type="predicted"/>
<gene>
    <name evidence="1" type="ORF">PhaeoP36_01714</name>
</gene>
<name>A0ABM6PDP2_9RHOB</name>